<dbReference type="GO" id="GO:0005737">
    <property type="term" value="C:cytoplasm"/>
    <property type="evidence" value="ECO:0007669"/>
    <property type="project" value="TreeGrafter"/>
</dbReference>
<keyword evidence="3" id="KW-1185">Reference proteome</keyword>
<dbReference type="Proteomes" id="UP000051936">
    <property type="component" value="Unassembled WGS sequence"/>
</dbReference>
<dbReference type="EMBL" id="LJYG01000108">
    <property type="protein sequence ID" value="KRQ03278.1"/>
    <property type="molecule type" value="Genomic_DNA"/>
</dbReference>
<feature type="domain" description="N-acetyltransferase" evidence="1">
    <location>
        <begin position="2"/>
        <end position="145"/>
    </location>
</feature>
<dbReference type="InterPro" id="IPR051908">
    <property type="entry name" value="Ribosomal_N-acetyltransferase"/>
</dbReference>
<dbReference type="GO" id="GO:1990189">
    <property type="term" value="F:protein N-terminal-serine acetyltransferase activity"/>
    <property type="evidence" value="ECO:0007669"/>
    <property type="project" value="TreeGrafter"/>
</dbReference>
<reference evidence="2 3" key="1">
    <citation type="submission" date="2015-09" db="EMBL/GenBank/DDBJ databases">
        <title>Draft Genome Sequence of Bradyrhizobium manausense Strain BR 3351T, a Novel Symbiotic Nitrogen-Fixing Alphaproteobacterium Isolated from Brazilian Amazon Rain Forest.</title>
        <authorList>
            <person name="De Araujo J.L."/>
            <person name="Zilli J.E."/>
        </authorList>
    </citation>
    <scope>NUCLEOTIDE SEQUENCE [LARGE SCALE GENOMIC DNA]</scope>
    <source>
        <strain evidence="2 3">BR3351</strain>
    </source>
</reference>
<dbReference type="PANTHER" id="PTHR43441">
    <property type="entry name" value="RIBOSOMAL-PROTEIN-SERINE ACETYLTRANSFERASE"/>
    <property type="match status" value="1"/>
</dbReference>
<evidence type="ECO:0000259" key="1">
    <source>
        <dbReference type="Pfam" id="PF13302"/>
    </source>
</evidence>
<dbReference type="InterPro" id="IPR016181">
    <property type="entry name" value="Acyl_CoA_acyltransferase"/>
</dbReference>
<comment type="caution">
    <text evidence="2">The sequence shown here is derived from an EMBL/GenBank/DDBJ whole genome shotgun (WGS) entry which is preliminary data.</text>
</comment>
<evidence type="ECO:0000313" key="2">
    <source>
        <dbReference type="EMBL" id="KRQ03278.1"/>
    </source>
</evidence>
<organism evidence="2 3">
    <name type="scientific">Bradyrhizobium manausense</name>
    <dbReference type="NCBI Taxonomy" id="989370"/>
    <lineage>
        <taxon>Bacteria</taxon>
        <taxon>Pseudomonadati</taxon>
        <taxon>Pseudomonadota</taxon>
        <taxon>Alphaproteobacteria</taxon>
        <taxon>Hyphomicrobiales</taxon>
        <taxon>Nitrobacteraceae</taxon>
        <taxon>Bradyrhizobium</taxon>
    </lineage>
</organism>
<dbReference type="Pfam" id="PF13302">
    <property type="entry name" value="Acetyltransf_3"/>
    <property type="match status" value="1"/>
</dbReference>
<dbReference type="InterPro" id="IPR000182">
    <property type="entry name" value="GNAT_dom"/>
</dbReference>
<dbReference type="STRING" id="989370.AOQ71_31615"/>
<dbReference type="PANTHER" id="PTHR43441:SF2">
    <property type="entry name" value="FAMILY ACETYLTRANSFERASE, PUTATIVE (AFU_ORTHOLOGUE AFUA_7G00850)-RELATED"/>
    <property type="match status" value="1"/>
</dbReference>
<dbReference type="Gene3D" id="3.40.630.30">
    <property type="match status" value="1"/>
</dbReference>
<evidence type="ECO:0000313" key="3">
    <source>
        <dbReference type="Proteomes" id="UP000051936"/>
    </source>
</evidence>
<protein>
    <recommendedName>
        <fullName evidence="1">N-acetyltransferase domain-containing protein</fullName>
    </recommendedName>
</protein>
<dbReference type="GO" id="GO:0008999">
    <property type="term" value="F:protein-N-terminal-alanine acetyltransferase activity"/>
    <property type="evidence" value="ECO:0007669"/>
    <property type="project" value="TreeGrafter"/>
</dbReference>
<accession>A0A0R3D4S3</accession>
<name>A0A0R3D4S3_9BRAD</name>
<dbReference type="AlphaFoldDB" id="A0A0R3D4S3"/>
<proteinExistence type="predicted"/>
<dbReference type="SUPFAM" id="SSF55729">
    <property type="entry name" value="Acyl-CoA N-acyltransferases (Nat)"/>
    <property type="match status" value="1"/>
</dbReference>
<sequence>MRLRPLSVADAPQLFKEYFGDAEVSRHLSFKTHVDESETRQHIAKLQGNAGGPNSHTFALIRDDEPERVLGIVGVAVSAIEPDKYDAVEIGFGMVRDRAARRGAKDFLRALLAYLWTLPTVCRVWGFTDIQNELVLRLNNRLGFRTEGLIRGHIVRPQLGDAPRDSWVYSMTRSDWNAQH</sequence>
<gene>
    <name evidence="2" type="ORF">AOQ71_31615</name>
</gene>